<keyword evidence="10" id="KW-0328">Glycosyltransferase</keyword>
<dbReference type="FunCoup" id="E0VP34">
    <property type="interactions" value="73"/>
</dbReference>
<comment type="function">
    <text evidence="7">Part of the complex catalyzing the transfer of N-acetylglucosamine from UDP-N-acetylglucosamine to phosphatidylinositol, the first step of GPI biosynthesis.</text>
</comment>
<dbReference type="PANTHER" id="PTHR46346:SF1">
    <property type="entry name" value="PHOSPHATIDYLINOSITOL N-ACETYLGLUCOSAMINYLTRANSFERASE SUBUNIT P"/>
    <property type="match status" value="1"/>
</dbReference>
<evidence type="ECO:0000256" key="7">
    <source>
        <dbReference type="PIRNR" id="PIRNR008765"/>
    </source>
</evidence>
<reference evidence="11" key="3">
    <citation type="submission" date="2021-02" db="UniProtKB">
        <authorList>
            <consortium name="EnsemblMetazoa"/>
        </authorList>
    </citation>
    <scope>IDENTIFICATION</scope>
    <source>
        <strain evidence="11">USDA</strain>
    </source>
</reference>
<dbReference type="HOGENOM" id="CLU_081616_2_1_1"/>
<dbReference type="EMBL" id="AAZO01004081">
    <property type="status" value="NOT_ANNOTATED_CDS"/>
    <property type="molecule type" value="Genomic_DNA"/>
</dbReference>
<protein>
    <recommendedName>
        <fullName evidence="7">Phosphatidylinositol N-acetylglucosaminyltransferase subunit P</fullName>
    </recommendedName>
</protein>
<evidence type="ECO:0000313" key="12">
    <source>
        <dbReference type="Proteomes" id="UP000009046"/>
    </source>
</evidence>
<dbReference type="STRING" id="121224.E0VP34"/>
<evidence type="ECO:0000313" key="10">
    <source>
        <dbReference type="EMBL" id="EEB15140.1"/>
    </source>
</evidence>
<dbReference type="InParanoid" id="E0VP34"/>
<gene>
    <name evidence="11" type="primary">8231965</name>
    <name evidence="10" type="ORF">Phum_PHUM351010</name>
</gene>
<reference evidence="10" key="2">
    <citation type="submission" date="2007-04" db="EMBL/GenBank/DDBJ databases">
        <title>The genome of the human body louse.</title>
        <authorList>
            <consortium name="The Human Body Louse Genome Consortium"/>
            <person name="Kirkness E."/>
            <person name="Walenz B."/>
            <person name="Hass B."/>
            <person name="Bruggner R."/>
            <person name="Strausberg R."/>
        </authorList>
    </citation>
    <scope>NUCLEOTIDE SEQUENCE</scope>
    <source>
        <strain evidence="10">USDA</strain>
    </source>
</reference>
<dbReference type="EnsemblMetazoa" id="PHUM351010-RA">
    <property type="protein sequence ID" value="PHUM351010-PA"/>
    <property type="gene ID" value="PHUM351010"/>
</dbReference>
<dbReference type="InterPro" id="IPR052263">
    <property type="entry name" value="GPI_Anchor_Biosynth"/>
</dbReference>
<keyword evidence="12" id="KW-1185">Reference proteome</keyword>
<evidence type="ECO:0000313" key="11">
    <source>
        <dbReference type="EnsemblMetazoa" id="PHUM351010-PA"/>
    </source>
</evidence>
<comment type="similarity">
    <text evidence="7">Belongs to the PIGP family.</text>
</comment>
<dbReference type="InterPro" id="IPR016542">
    <property type="entry name" value="PIG-P_GPI19"/>
</dbReference>
<keyword evidence="6 7" id="KW-0472">Membrane</keyword>
<dbReference type="PANTHER" id="PTHR46346">
    <property type="entry name" value="PHOSPHATIDYLINOSITOL N-ACETYLGLUCOSAMINYLTRANSFERASE SUBUNIT P"/>
    <property type="match status" value="1"/>
</dbReference>
<dbReference type="AlphaFoldDB" id="E0VP34"/>
<dbReference type="eggNOG" id="KOG2257">
    <property type="taxonomic scope" value="Eukaryota"/>
</dbReference>
<dbReference type="GO" id="GO:0016020">
    <property type="term" value="C:membrane"/>
    <property type="evidence" value="ECO:0007669"/>
    <property type="project" value="UniProtKB-SubCell"/>
</dbReference>
<keyword evidence="5 8" id="KW-1133">Transmembrane helix</keyword>
<keyword evidence="3 7" id="KW-0337">GPI-anchor biosynthesis</keyword>
<evidence type="ECO:0000259" key="9">
    <source>
        <dbReference type="Pfam" id="PF08510"/>
    </source>
</evidence>
<reference evidence="10" key="1">
    <citation type="submission" date="2007-04" db="EMBL/GenBank/DDBJ databases">
        <title>Annotation of Pediculus humanus corporis strain USDA.</title>
        <authorList>
            <person name="Kirkness E."/>
            <person name="Hannick L."/>
            <person name="Hass B."/>
            <person name="Bruggner R."/>
            <person name="Lawson D."/>
            <person name="Bidwell S."/>
            <person name="Joardar V."/>
            <person name="Caler E."/>
            <person name="Walenz B."/>
            <person name="Inman J."/>
            <person name="Schobel S."/>
            <person name="Galinsky K."/>
            <person name="Amedeo P."/>
            <person name="Strausberg R."/>
        </authorList>
    </citation>
    <scope>NUCLEOTIDE SEQUENCE</scope>
    <source>
        <strain evidence="10">USDA</strain>
    </source>
</reference>
<dbReference type="GO" id="GO:0017176">
    <property type="term" value="F:phosphatidylinositol N-acetylglucosaminyltransferase activity"/>
    <property type="evidence" value="ECO:0007669"/>
    <property type="project" value="UniProtKB-UniRule"/>
</dbReference>
<dbReference type="VEuPathDB" id="VectorBase:PHUM351010"/>
<organism>
    <name type="scientific">Pediculus humanus subsp. corporis</name>
    <name type="common">Body louse</name>
    <dbReference type="NCBI Taxonomy" id="121224"/>
    <lineage>
        <taxon>Eukaryota</taxon>
        <taxon>Metazoa</taxon>
        <taxon>Ecdysozoa</taxon>
        <taxon>Arthropoda</taxon>
        <taxon>Hexapoda</taxon>
        <taxon>Insecta</taxon>
        <taxon>Pterygota</taxon>
        <taxon>Neoptera</taxon>
        <taxon>Paraneoptera</taxon>
        <taxon>Psocodea</taxon>
        <taxon>Troctomorpha</taxon>
        <taxon>Phthiraptera</taxon>
        <taxon>Anoplura</taxon>
        <taxon>Pediculidae</taxon>
        <taxon>Pediculus</taxon>
    </lineage>
</organism>
<feature type="transmembrane region" description="Helical" evidence="8">
    <location>
        <begin position="12"/>
        <end position="33"/>
    </location>
</feature>
<evidence type="ECO:0000256" key="1">
    <source>
        <dbReference type="ARBA" id="ARBA00004141"/>
    </source>
</evidence>
<proteinExistence type="inferred from homology"/>
<feature type="domain" description="PIG-P" evidence="9">
    <location>
        <begin position="12"/>
        <end position="137"/>
    </location>
</feature>
<dbReference type="OMA" id="LYVLWAY"/>
<name>E0VP34_PEDHC</name>
<dbReference type="KEGG" id="phu:Phum_PHUM351010"/>
<dbReference type="EMBL" id="DS235354">
    <property type="protein sequence ID" value="EEB15140.1"/>
    <property type="molecule type" value="Genomic_DNA"/>
</dbReference>
<feature type="transmembrane region" description="Helical" evidence="8">
    <location>
        <begin position="53"/>
        <end position="74"/>
    </location>
</feature>
<evidence type="ECO:0000256" key="8">
    <source>
        <dbReference type="SAM" id="Phobius"/>
    </source>
</evidence>
<dbReference type="GeneID" id="8231965"/>
<dbReference type="InterPro" id="IPR013717">
    <property type="entry name" value="PIG-P"/>
</dbReference>
<evidence type="ECO:0000256" key="3">
    <source>
        <dbReference type="ARBA" id="ARBA00022502"/>
    </source>
</evidence>
<evidence type="ECO:0000256" key="5">
    <source>
        <dbReference type="ARBA" id="ARBA00022989"/>
    </source>
</evidence>
<dbReference type="GO" id="GO:0005783">
    <property type="term" value="C:endoplasmic reticulum"/>
    <property type="evidence" value="ECO:0007669"/>
    <property type="project" value="TreeGrafter"/>
</dbReference>
<evidence type="ECO:0000256" key="6">
    <source>
        <dbReference type="ARBA" id="ARBA00023136"/>
    </source>
</evidence>
<dbReference type="RefSeq" id="XP_002427878.1">
    <property type="nucleotide sequence ID" value="XM_002427833.1"/>
</dbReference>
<comment type="subcellular location">
    <subcellularLocation>
        <location evidence="1">Membrane</location>
        <topology evidence="1">Multi-pass membrane protein</topology>
    </subcellularLocation>
</comment>
<evidence type="ECO:0000256" key="2">
    <source>
        <dbReference type="ARBA" id="ARBA00004687"/>
    </source>
</evidence>
<dbReference type="Proteomes" id="UP000009046">
    <property type="component" value="Unassembled WGS sequence"/>
</dbReference>
<sequence length="142" mass="16092">MSEHTPAPTPSRGVYGFALYVLCVFSFSLYLIWATIPDNVLHSFGITYYPQKYWALALPVYFMMGLAIFAFFIYPSINLLLTPSLHNLNTVSDSFTTYLCSENKCNMLDHSGKGEINIYSIPPASDIPISQICQILYFDYSQ</sequence>
<accession>E0VP34</accession>
<dbReference type="OrthoDB" id="690928at2759"/>
<evidence type="ECO:0000256" key="4">
    <source>
        <dbReference type="ARBA" id="ARBA00022692"/>
    </source>
</evidence>
<dbReference type="CTD" id="8231965"/>
<dbReference type="GO" id="GO:0006506">
    <property type="term" value="P:GPI anchor biosynthetic process"/>
    <property type="evidence" value="ECO:0007669"/>
    <property type="project" value="UniProtKB-UniPathway"/>
</dbReference>
<dbReference type="Pfam" id="PF08510">
    <property type="entry name" value="PIG-P"/>
    <property type="match status" value="1"/>
</dbReference>
<keyword evidence="7 10" id="KW-0808">Transferase</keyword>
<keyword evidence="4 8" id="KW-0812">Transmembrane</keyword>
<dbReference type="UniPathway" id="UPA00196"/>
<comment type="pathway">
    <text evidence="2 7">Glycolipid biosynthesis; glycosylphosphatidylinositol-anchor biosynthesis.</text>
</comment>
<dbReference type="PIRSF" id="PIRSF008765">
    <property type="entry name" value="PIG-P_GPI19"/>
    <property type="match status" value="1"/>
</dbReference>